<dbReference type="AlphaFoldDB" id="A0AAP4X0K9"/>
<organism evidence="6 7">
    <name type="scientific">Cobetia amphilecti</name>
    <dbReference type="NCBI Taxonomy" id="1055104"/>
    <lineage>
        <taxon>Bacteria</taxon>
        <taxon>Pseudomonadati</taxon>
        <taxon>Pseudomonadota</taxon>
        <taxon>Gammaproteobacteria</taxon>
        <taxon>Oceanospirillales</taxon>
        <taxon>Halomonadaceae</taxon>
        <taxon>Cobetia</taxon>
    </lineage>
</organism>
<keyword evidence="2" id="KW-0805">Transcription regulation</keyword>
<dbReference type="Gene3D" id="3.40.50.1360">
    <property type="match status" value="1"/>
</dbReference>
<evidence type="ECO:0000256" key="2">
    <source>
        <dbReference type="ARBA" id="ARBA00023015"/>
    </source>
</evidence>
<sequence>MDKFEQRLEQAARAAWLSYVGGRTQDDIAVQLGVSRPGVQRLLSLARQERLVKISIDHPVASSMALSDTLVEHFGLSFCDVVPSDTQSPESIAEYLAVAGAERLAYYLGRQQPQTISLSTGRAVRAAVEALSRSERPQHRIVSLVGNVALDGSSNRYDGVMLLADKIGADRFLLPAPVVAASIEEKESLQGQNLVKAVFKVACEADVGMIGIGRLDAQATLFQDQFISAAERDELMEVGAVGELMGWPLDTHGRLIDCPLAQRITSVPLTSLKAQPLIGLAGGHDKVPAILSALRGGWLQGLIIDEVAAQRVCAALKE</sequence>
<evidence type="ECO:0000256" key="1">
    <source>
        <dbReference type="ARBA" id="ARBA00010466"/>
    </source>
</evidence>
<dbReference type="GO" id="GO:0030246">
    <property type="term" value="F:carbohydrate binding"/>
    <property type="evidence" value="ECO:0007669"/>
    <property type="project" value="InterPro"/>
</dbReference>
<evidence type="ECO:0000313" key="7">
    <source>
        <dbReference type="Proteomes" id="UP001170481"/>
    </source>
</evidence>
<protein>
    <submittedName>
        <fullName evidence="6">Sugar-binding transcriptional regulator</fullName>
    </submittedName>
</protein>
<accession>A0AAP4X0K9</accession>
<dbReference type="RefSeq" id="WP_054556776.1">
    <property type="nucleotide sequence ID" value="NZ_JAUORK010000003.1"/>
</dbReference>
<proteinExistence type="inferred from homology"/>
<dbReference type="InterPro" id="IPR007324">
    <property type="entry name" value="Sugar-bd_dom_put"/>
</dbReference>
<reference evidence="6" key="1">
    <citation type="submission" date="2023-07" db="EMBL/GenBank/DDBJ databases">
        <title>Genome content predicts the carbon catabolic preferences of heterotrophic bacteria.</title>
        <authorList>
            <person name="Gralka M."/>
        </authorList>
    </citation>
    <scope>NUCLEOTIDE SEQUENCE</scope>
    <source>
        <strain evidence="6">C2R13</strain>
    </source>
</reference>
<dbReference type="SUPFAM" id="SSF100950">
    <property type="entry name" value="NagB/RpiA/CoA transferase-like"/>
    <property type="match status" value="1"/>
</dbReference>
<dbReference type="PANTHER" id="PTHR34294:SF1">
    <property type="entry name" value="TRANSCRIPTIONAL REGULATOR LSRR"/>
    <property type="match status" value="1"/>
</dbReference>
<dbReference type="InterPro" id="IPR037171">
    <property type="entry name" value="NagB/RpiA_transferase-like"/>
</dbReference>
<keyword evidence="3" id="KW-0238">DNA-binding</keyword>
<dbReference type="Gene3D" id="1.10.10.10">
    <property type="entry name" value="Winged helix-like DNA-binding domain superfamily/Winged helix DNA-binding domain"/>
    <property type="match status" value="1"/>
</dbReference>
<evidence type="ECO:0000313" key="6">
    <source>
        <dbReference type="EMBL" id="MDO6671108.1"/>
    </source>
</evidence>
<gene>
    <name evidence="6" type="ORF">Q4535_03150</name>
</gene>
<feature type="domain" description="Sugar-binding" evidence="5">
    <location>
        <begin position="59"/>
        <end position="312"/>
    </location>
</feature>
<dbReference type="Pfam" id="PF04198">
    <property type="entry name" value="Sugar-bind"/>
    <property type="match status" value="1"/>
</dbReference>
<name>A0AAP4X0K9_9GAMM</name>
<comment type="similarity">
    <text evidence="1">Belongs to the SorC transcriptional regulatory family.</text>
</comment>
<dbReference type="PANTHER" id="PTHR34294">
    <property type="entry name" value="TRANSCRIPTIONAL REGULATOR-RELATED"/>
    <property type="match status" value="1"/>
</dbReference>
<dbReference type="InterPro" id="IPR036388">
    <property type="entry name" value="WH-like_DNA-bd_sf"/>
</dbReference>
<dbReference type="Proteomes" id="UP001170481">
    <property type="component" value="Unassembled WGS sequence"/>
</dbReference>
<evidence type="ECO:0000256" key="3">
    <source>
        <dbReference type="ARBA" id="ARBA00023125"/>
    </source>
</evidence>
<keyword evidence="4" id="KW-0804">Transcription</keyword>
<comment type="caution">
    <text evidence="6">The sequence shown here is derived from an EMBL/GenBank/DDBJ whole genome shotgun (WGS) entry which is preliminary data.</text>
</comment>
<dbReference type="InterPro" id="IPR051054">
    <property type="entry name" value="SorC_transcr_regulators"/>
</dbReference>
<evidence type="ECO:0000259" key="5">
    <source>
        <dbReference type="Pfam" id="PF04198"/>
    </source>
</evidence>
<dbReference type="GO" id="GO:0003677">
    <property type="term" value="F:DNA binding"/>
    <property type="evidence" value="ECO:0007669"/>
    <property type="project" value="UniProtKB-KW"/>
</dbReference>
<dbReference type="EMBL" id="JAUORK010000003">
    <property type="protein sequence ID" value="MDO6671108.1"/>
    <property type="molecule type" value="Genomic_DNA"/>
</dbReference>
<evidence type="ECO:0000256" key="4">
    <source>
        <dbReference type="ARBA" id="ARBA00023163"/>
    </source>
</evidence>